<proteinExistence type="predicted"/>
<gene>
    <name evidence="2" type="ORF">ENN51_08385</name>
</gene>
<accession>A0A7V0XG13</accession>
<name>A0A7V0XG13_UNCW3</name>
<feature type="non-terminal residue" evidence="2">
    <location>
        <position position="52"/>
    </location>
</feature>
<protein>
    <recommendedName>
        <fullName evidence="1">KilA-N DNA-binding domain-containing protein</fullName>
    </recommendedName>
</protein>
<dbReference type="Proteomes" id="UP000885672">
    <property type="component" value="Unassembled WGS sequence"/>
</dbReference>
<dbReference type="AlphaFoldDB" id="A0A7V0XG13"/>
<organism evidence="2">
    <name type="scientific">candidate division WOR-3 bacterium</name>
    <dbReference type="NCBI Taxonomy" id="2052148"/>
    <lineage>
        <taxon>Bacteria</taxon>
        <taxon>Bacteria division WOR-3</taxon>
    </lineage>
</organism>
<dbReference type="InterPro" id="IPR018873">
    <property type="entry name" value="KilA-N_DNA-bd_domain"/>
</dbReference>
<sequence>MTTAAGSRKDKTPARRAESAIRFIRDRHVVLDADLAALYGVETRALVQAVKR</sequence>
<evidence type="ECO:0000313" key="2">
    <source>
        <dbReference type="EMBL" id="HDR00282.1"/>
    </source>
</evidence>
<dbReference type="Pfam" id="PF10543">
    <property type="entry name" value="ORF6N"/>
    <property type="match status" value="1"/>
</dbReference>
<comment type="caution">
    <text evidence="2">The sequence shown here is derived from an EMBL/GenBank/DDBJ whole genome shotgun (WGS) entry which is preliminary data.</text>
</comment>
<feature type="domain" description="KilA-N DNA-binding" evidence="1">
    <location>
        <begin position="20"/>
        <end position="52"/>
    </location>
</feature>
<dbReference type="EMBL" id="DSBX01000324">
    <property type="protein sequence ID" value="HDR00282.1"/>
    <property type="molecule type" value="Genomic_DNA"/>
</dbReference>
<evidence type="ECO:0000259" key="1">
    <source>
        <dbReference type="Pfam" id="PF10543"/>
    </source>
</evidence>
<reference evidence="2" key="1">
    <citation type="journal article" date="2020" name="mSystems">
        <title>Genome- and Community-Level Interaction Insights into Carbon Utilization and Element Cycling Functions of Hydrothermarchaeota in Hydrothermal Sediment.</title>
        <authorList>
            <person name="Zhou Z."/>
            <person name="Liu Y."/>
            <person name="Xu W."/>
            <person name="Pan J."/>
            <person name="Luo Z.H."/>
            <person name="Li M."/>
        </authorList>
    </citation>
    <scope>NUCLEOTIDE SEQUENCE [LARGE SCALE GENOMIC DNA]</scope>
    <source>
        <strain evidence="2">SpSt-1182</strain>
    </source>
</reference>